<name>A0ABS2EA07_9FIRM</name>
<evidence type="ECO:0000313" key="3">
    <source>
        <dbReference type="Proteomes" id="UP000716906"/>
    </source>
</evidence>
<dbReference type="RefSeq" id="WP_033126130.1">
    <property type="nucleotide sequence ID" value="NZ_JACLYY010000009.1"/>
</dbReference>
<keyword evidence="1" id="KW-0812">Transmembrane</keyword>
<dbReference type="InterPro" id="IPR010001">
    <property type="entry name" value="BofA"/>
</dbReference>
<dbReference type="Proteomes" id="UP000716906">
    <property type="component" value="Unassembled WGS sequence"/>
</dbReference>
<accession>A0ABS2EA07</accession>
<reference evidence="2 3" key="1">
    <citation type="journal article" date="2021" name="Sci. Rep.">
        <title>The distribution of antibiotic resistance genes in chicken gut microbiota commensals.</title>
        <authorList>
            <person name="Juricova H."/>
            <person name="Matiasovicova J."/>
            <person name="Kubasova T."/>
            <person name="Cejkova D."/>
            <person name="Rychlik I."/>
        </authorList>
    </citation>
    <scope>NUCLEOTIDE SEQUENCE [LARGE SCALE GENOMIC DNA]</scope>
    <source>
        <strain evidence="2 3">An773</strain>
    </source>
</reference>
<dbReference type="EMBL" id="JACLYY010000009">
    <property type="protein sequence ID" value="MBM6738469.1"/>
    <property type="molecule type" value="Genomic_DNA"/>
</dbReference>
<proteinExistence type="predicted"/>
<dbReference type="Pfam" id="PF07441">
    <property type="entry name" value="BofA"/>
    <property type="match status" value="1"/>
</dbReference>
<keyword evidence="1" id="KW-1133">Transmembrane helix</keyword>
<comment type="caution">
    <text evidence="2">The sequence shown here is derived from an EMBL/GenBank/DDBJ whole genome shotgun (WGS) entry which is preliminary data.</text>
</comment>
<evidence type="ECO:0000313" key="2">
    <source>
        <dbReference type="EMBL" id="MBM6738469.1"/>
    </source>
</evidence>
<keyword evidence="3" id="KW-1185">Reference proteome</keyword>
<feature type="transmembrane region" description="Helical" evidence="1">
    <location>
        <begin position="49"/>
        <end position="73"/>
    </location>
</feature>
<gene>
    <name evidence="2" type="ORF">H7U36_10225</name>
</gene>
<evidence type="ECO:0000256" key="1">
    <source>
        <dbReference type="SAM" id="Phobius"/>
    </source>
</evidence>
<feature type="transmembrane region" description="Helical" evidence="1">
    <location>
        <begin position="15"/>
        <end position="37"/>
    </location>
</feature>
<keyword evidence="1" id="KW-0472">Membrane</keyword>
<organism evidence="2 3">
    <name type="scientific">Faecalicatena fissicatena</name>
    <dbReference type="NCBI Taxonomy" id="290055"/>
    <lineage>
        <taxon>Bacteria</taxon>
        <taxon>Bacillati</taxon>
        <taxon>Bacillota</taxon>
        <taxon>Clostridia</taxon>
        <taxon>Lachnospirales</taxon>
        <taxon>Lachnospiraceae</taxon>
        <taxon>Faecalicatena</taxon>
    </lineage>
</organism>
<sequence>MEDGREYGPGEKTGWVLNFVIRAMVGMAVIFFVNYFLDLRGIDMAVGLSPVSFLTSGVLGIPGVALLYGIVIYQSL</sequence>
<protein>
    <submittedName>
        <fullName evidence="2">Pro-sigmaK processing inhibitor BofA family protein</fullName>
    </submittedName>
</protein>